<dbReference type="Proteomes" id="UP001566132">
    <property type="component" value="Unassembled WGS sequence"/>
</dbReference>
<name>A0ABD1EM74_HYPHA</name>
<proteinExistence type="predicted"/>
<evidence type="ECO:0008006" key="4">
    <source>
        <dbReference type="Google" id="ProtNLM"/>
    </source>
</evidence>
<evidence type="ECO:0000313" key="3">
    <source>
        <dbReference type="Proteomes" id="UP001566132"/>
    </source>
</evidence>
<comment type="caution">
    <text evidence="2">The sequence shown here is derived from an EMBL/GenBank/DDBJ whole genome shotgun (WGS) entry which is preliminary data.</text>
</comment>
<sequence length="552" mass="63573">MGVAPLGKNYFDALLAQHLRTILESGLLVDEDYNVLLNVCSFKIYPVNSNRNLLGLIVGGLGVIGPVCLAWKYNKPILTLPSFVATVLLYREAKRAAKRKRYEAIVSTTTKSFVKVRKLNTTVIRYMKARKATKETENLLVFSENVREFVRGFIKENVLFLKFLLNALESLTSTIDELTEDFKTVKEIDFEALLVLDEANEDFMAKLQDIYIFLTSKYLNYLGLTFNYYMKQFNESFLEQLFDQQLPSVQFNLEILRSTTQREFNNVRYNVSKKLEINISQSKVFSTKQLSGKFQHSLINAVNNLSVIMEKSRVVLCKIDEIDENCVDFRKMELALNDLREHAQATYESLDVLCRLYGILSDTEKYKSTDKSMQTSKTIATKEDELPTINYDDQEETNEDKDYELYIPESEIDDIQPSYQKDESGVYLNLMLSELKHSLGQHERFLAAKTKWRIQQDDEHPPVKKKSNKPIAKFDLSTIKTTPLENQKIDPLNIPPLPLPPPPPPLPPPQQNFLEESYQTNEVNVNLFDGIQTLSRQLKGEEEVFCDDCDSD</sequence>
<reference evidence="2 3" key="1">
    <citation type="submission" date="2024-05" db="EMBL/GenBank/DDBJ databases">
        <title>Genetic variation in Jamaican populations of the coffee berry borer (Hypothenemus hampei).</title>
        <authorList>
            <person name="Errbii M."/>
            <person name="Myrie A."/>
        </authorList>
    </citation>
    <scope>NUCLEOTIDE SEQUENCE [LARGE SCALE GENOMIC DNA]</scope>
    <source>
        <strain evidence="2">JA-Hopewell-2020-01-JO</strain>
        <tissue evidence="2">Whole body</tissue>
    </source>
</reference>
<accession>A0ABD1EM74</accession>
<dbReference type="AlphaFoldDB" id="A0ABD1EM74"/>
<protein>
    <recommendedName>
        <fullName evidence="4">Vezatin</fullName>
    </recommendedName>
</protein>
<dbReference type="EMBL" id="JBDJPC010000007">
    <property type="protein sequence ID" value="KAL1494770.1"/>
    <property type="molecule type" value="Genomic_DNA"/>
</dbReference>
<feature type="coiled-coil region" evidence="1">
    <location>
        <begin position="161"/>
        <end position="188"/>
    </location>
</feature>
<gene>
    <name evidence="2" type="ORF">ABEB36_010315</name>
</gene>
<organism evidence="2 3">
    <name type="scientific">Hypothenemus hampei</name>
    <name type="common">Coffee berry borer</name>
    <dbReference type="NCBI Taxonomy" id="57062"/>
    <lineage>
        <taxon>Eukaryota</taxon>
        <taxon>Metazoa</taxon>
        <taxon>Ecdysozoa</taxon>
        <taxon>Arthropoda</taxon>
        <taxon>Hexapoda</taxon>
        <taxon>Insecta</taxon>
        <taxon>Pterygota</taxon>
        <taxon>Neoptera</taxon>
        <taxon>Endopterygota</taxon>
        <taxon>Coleoptera</taxon>
        <taxon>Polyphaga</taxon>
        <taxon>Cucujiformia</taxon>
        <taxon>Curculionidae</taxon>
        <taxon>Scolytinae</taxon>
        <taxon>Hypothenemus</taxon>
    </lineage>
</organism>
<evidence type="ECO:0000313" key="2">
    <source>
        <dbReference type="EMBL" id="KAL1494770.1"/>
    </source>
</evidence>
<keyword evidence="1" id="KW-0175">Coiled coil</keyword>
<keyword evidence="3" id="KW-1185">Reference proteome</keyword>
<evidence type="ECO:0000256" key="1">
    <source>
        <dbReference type="SAM" id="Coils"/>
    </source>
</evidence>